<evidence type="ECO:0000256" key="1">
    <source>
        <dbReference type="SAM" id="SignalP"/>
    </source>
</evidence>
<proteinExistence type="predicted"/>
<feature type="chain" id="PRO_5008676791" evidence="1">
    <location>
        <begin position="21"/>
        <end position="528"/>
    </location>
</feature>
<keyword evidence="3" id="KW-1185">Reference proteome</keyword>
<dbReference type="InterPro" id="IPR006597">
    <property type="entry name" value="Sel1-like"/>
</dbReference>
<evidence type="ECO:0000313" key="3">
    <source>
        <dbReference type="Proteomes" id="UP000092819"/>
    </source>
</evidence>
<organism evidence="2 3">
    <name type="scientific">Vibrio celticus</name>
    <dbReference type="NCBI Taxonomy" id="446372"/>
    <lineage>
        <taxon>Bacteria</taxon>
        <taxon>Pseudomonadati</taxon>
        <taxon>Pseudomonadota</taxon>
        <taxon>Gammaproteobacteria</taxon>
        <taxon>Vibrionales</taxon>
        <taxon>Vibrionaceae</taxon>
        <taxon>Vibrio</taxon>
    </lineage>
</organism>
<dbReference type="SUPFAM" id="SSF81901">
    <property type="entry name" value="HCP-like"/>
    <property type="match status" value="3"/>
</dbReference>
<keyword evidence="1" id="KW-0732">Signal</keyword>
<accession>A0A1C3JKC1</accession>
<gene>
    <name evidence="2" type="primary">hcpD</name>
    <name evidence="2" type="ORF">VCE7224_04175</name>
</gene>
<dbReference type="InterPro" id="IPR050767">
    <property type="entry name" value="Sel1_AlgK"/>
</dbReference>
<dbReference type="InterPro" id="IPR011990">
    <property type="entry name" value="TPR-like_helical_dom_sf"/>
</dbReference>
<dbReference type="GO" id="GO:0008800">
    <property type="term" value="F:beta-lactamase activity"/>
    <property type="evidence" value="ECO:0007669"/>
    <property type="project" value="UniProtKB-EC"/>
</dbReference>
<dbReference type="EMBL" id="FLQZ01000120">
    <property type="protein sequence ID" value="SBT15388.1"/>
    <property type="molecule type" value="Genomic_DNA"/>
</dbReference>
<dbReference type="Proteomes" id="UP000092819">
    <property type="component" value="Unassembled WGS sequence"/>
</dbReference>
<dbReference type="Pfam" id="PF08238">
    <property type="entry name" value="Sel1"/>
    <property type="match status" value="10"/>
</dbReference>
<protein>
    <submittedName>
        <fullName evidence="2">Putative beta-lactamase HcpD</fullName>
        <ecNumber evidence="2">3.5.2.6</ecNumber>
    </submittedName>
</protein>
<keyword evidence="2" id="KW-0378">Hydrolase</keyword>
<name>A0A1C3JKC1_9VIBR</name>
<dbReference type="PROSITE" id="PS51257">
    <property type="entry name" value="PROKAR_LIPOPROTEIN"/>
    <property type="match status" value="1"/>
</dbReference>
<dbReference type="EC" id="3.5.2.6" evidence="2"/>
<dbReference type="RefSeq" id="WP_065677587.1">
    <property type="nucleotide sequence ID" value="NZ_AP025463.1"/>
</dbReference>
<sequence>MLKRKWLASVIVTLMLSGCAATYESAEEAYQDGDYAKARESWQKLALEGDNRSMYRLYTSTNRPSDKDIDWLKKAADSGLVDAQYDYGMYALEEEKYQDAQTYLTKASDSELDRASKVLELNNKLFPLWLKAENDDAKSIKNLGEHYWSTKDYDKSLKWYKRCVDSYNSCSFYIGLAFDNGYGVSQDYEKAVYWYTKSAELGNGSSARNLSWIYEEGKGVRIDKKKAFYWMNESAKTNWGGQAQLGRYYLYGIGTEKDTGKAFSLLTEAAPHAKSALYFLAHMYYYGDGIKQDYKKSFEYFSKTSKQNYSWSDYFIGNHYYYGYGKEKSYTQAYNWFEKAANAGVVDAEFRLGWMLSQGEGVTANSRKAFKWYQKAAEQGSVAAQNNLGVMYAEGNGVEKDDYQAFKWYEKAARQDDEVAQNNLGIRYESGKGVRKSNQLATFWYAKSAQKNYKKAQSNLNEILNKLRTKTVQIKKASVYKEGNFDSKELLVLPQGQRVYVLSSGSKWTEVYIPKNHTIGYLNNTHLY</sequence>
<dbReference type="PANTHER" id="PTHR11102">
    <property type="entry name" value="SEL-1-LIKE PROTEIN"/>
    <property type="match status" value="1"/>
</dbReference>
<feature type="signal peptide" evidence="1">
    <location>
        <begin position="1"/>
        <end position="20"/>
    </location>
</feature>
<dbReference type="SMART" id="SM00671">
    <property type="entry name" value="SEL1"/>
    <property type="match status" value="10"/>
</dbReference>
<dbReference type="PANTHER" id="PTHR11102:SF160">
    <property type="entry name" value="ERAD-ASSOCIATED E3 UBIQUITIN-PROTEIN LIGASE COMPONENT HRD3"/>
    <property type="match status" value="1"/>
</dbReference>
<dbReference type="Gene3D" id="1.25.40.10">
    <property type="entry name" value="Tetratricopeptide repeat domain"/>
    <property type="match status" value="4"/>
</dbReference>
<reference evidence="3" key="1">
    <citation type="submission" date="2016-06" db="EMBL/GenBank/DDBJ databases">
        <authorList>
            <person name="Rodrigo-Torres L."/>
            <person name="Arahal D.R."/>
        </authorList>
    </citation>
    <scope>NUCLEOTIDE SEQUENCE [LARGE SCALE GENOMIC DNA]</scope>
    <source>
        <strain evidence="3">CECT 7224</strain>
    </source>
</reference>
<evidence type="ECO:0000313" key="2">
    <source>
        <dbReference type="EMBL" id="SBT15388.1"/>
    </source>
</evidence>
<dbReference type="AlphaFoldDB" id="A0A1C3JKC1"/>